<dbReference type="InterPro" id="IPR036890">
    <property type="entry name" value="HATPase_C_sf"/>
</dbReference>
<keyword evidence="1" id="KW-1133">Transmembrane helix</keyword>
<name>A0ABP8MWE0_9BACT</name>
<evidence type="ECO:0000259" key="2">
    <source>
        <dbReference type="Pfam" id="PF06580"/>
    </source>
</evidence>
<feature type="transmembrane region" description="Helical" evidence="1">
    <location>
        <begin position="341"/>
        <end position="359"/>
    </location>
</feature>
<evidence type="ECO:0000313" key="5">
    <source>
        <dbReference type="Proteomes" id="UP001501175"/>
    </source>
</evidence>
<keyword evidence="1" id="KW-0472">Membrane</keyword>
<evidence type="ECO:0008006" key="6">
    <source>
        <dbReference type="Google" id="ProtNLM"/>
    </source>
</evidence>
<dbReference type="Gene3D" id="3.30.565.10">
    <property type="entry name" value="Histidine kinase-like ATPase, C-terminal domain"/>
    <property type="match status" value="1"/>
</dbReference>
<feature type="domain" description="Signal transduction histidine kinase internal region" evidence="2">
    <location>
        <begin position="456"/>
        <end position="535"/>
    </location>
</feature>
<evidence type="ECO:0000259" key="3">
    <source>
        <dbReference type="Pfam" id="PF07695"/>
    </source>
</evidence>
<feature type="transmembrane region" description="Helical" evidence="1">
    <location>
        <begin position="310"/>
        <end position="329"/>
    </location>
</feature>
<accession>A0ABP8MWE0</accession>
<dbReference type="Pfam" id="PF06580">
    <property type="entry name" value="His_kinase"/>
    <property type="match status" value="1"/>
</dbReference>
<reference evidence="5" key="1">
    <citation type="journal article" date="2019" name="Int. J. Syst. Evol. Microbiol.">
        <title>The Global Catalogue of Microorganisms (GCM) 10K type strain sequencing project: providing services to taxonomists for standard genome sequencing and annotation.</title>
        <authorList>
            <consortium name="The Broad Institute Genomics Platform"/>
            <consortium name="The Broad Institute Genome Sequencing Center for Infectious Disease"/>
            <person name="Wu L."/>
            <person name="Ma J."/>
        </authorList>
    </citation>
    <scope>NUCLEOTIDE SEQUENCE [LARGE SCALE GENOMIC DNA]</scope>
    <source>
        <strain evidence="5">JCM 17927</strain>
    </source>
</reference>
<dbReference type="InterPro" id="IPR010559">
    <property type="entry name" value="Sig_transdc_His_kin_internal"/>
</dbReference>
<dbReference type="InterPro" id="IPR011623">
    <property type="entry name" value="7TMR_DISM_rcpt_extracell_dom1"/>
</dbReference>
<feature type="transmembrane region" description="Helical" evidence="1">
    <location>
        <begin position="180"/>
        <end position="201"/>
    </location>
</feature>
<dbReference type="EMBL" id="BAABHD010000024">
    <property type="protein sequence ID" value="GAA4455313.1"/>
    <property type="molecule type" value="Genomic_DNA"/>
</dbReference>
<comment type="caution">
    <text evidence="4">The sequence shown here is derived from an EMBL/GenBank/DDBJ whole genome shotgun (WGS) entry which is preliminary data.</text>
</comment>
<organism evidence="4 5">
    <name type="scientific">Nibrella saemangeumensis</name>
    <dbReference type="NCBI Taxonomy" id="1084526"/>
    <lineage>
        <taxon>Bacteria</taxon>
        <taxon>Pseudomonadati</taxon>
        <taxon>Bacteroidota</taxon>
        <taxon>Cytophagia</taxon>
        <taxon>Cytophagales</taxon>
        <taxon>Spirosomataceae</taxon>
        <taxon>Nibrella</taxon>
    </lineage>
</organism>
<dbReference type="PANTHER" id="PTHR34220">
    <property type="entry name" value="SENSOR HISTIDINE KINASE YPDA"/>
    <property type="match status" value="1"/>
</dbReference>
<dbReference type="SUPFAM" id="SSF55874">
    <property type="entry name" value="ATPase domain of HSP90 chaperone/DNA topoisomerase II/histidine kinase"/>
    <property type="match status" value="1"/>
</dbReference>
<dbReference type="Proteomes" id="UP001501175">
    <property type="component" value="Unassembled WGS sequence"/>
</dbReference>
<dbReference type="PANTHER" id="PTHR34220:SF7">
    <property type="entry name" value="SENSOR HISTIDINE KINASE YPDA"/>
    <property type="match status" value="1"/>
</dbReference>
<keyword evidence="1" id="KW-0812">Transmembrane</keyword>
<feature type="transmembrane region" description="Helical" evidence="1">
    <location>
        <begin position="379"/>
        <end position="398"/>
    </location>
</feature>
<sequence>MAQSLPALTFHGQPTLEQGISVEPNSLFYEDPTGDTLTPISVIERERFVPAAQMPQIHNGNARKMPRTSQVIWLQFRVANTHFTDTLRLEYMGGIHAVYSLYRKTNGSFQFLGSRGLCVPTSPTINGVAAIPILIPPRTTHHYFVRVADYQIMLDNIAGQLHNQQTLLAGIAQELLLSRWLFGAMAMMLGGLLLMGGYALFQYRLTRDKAFLYYSLYTGVAGCFLIVLANPRFQLGLTPAALPFLGHPVTLTFTHLLGLMYALFLTNLLAVPRQQPKLWRAIQFMMIVLTLLQVAEFIQAFTGTWITSNALFLLIDTVPALLMGLILILATVRSDTKLKPYLLTGQISLYFIAISPVHGTYFLENVSPEANVFLNYPPFYMMLGLCVELFCFALALAYRSKLVEEEKNQLQESFARKLETELDARTREVEEQSQLLEQQHIRQLKLDFDQQLAEIQMTALRAQMNPHFIFNCLNSIQLYTTNNNAAKASDYLNRFSQLIRLVLENSRSERVTLSNELEALRLYLEMEAMRFKDKLRFTIETDPELDSDLIEIPPLLLQPYVENAIWHGLMHKPEGGHVQVNVEPVETDCLRITITDDGIGRAKAAELKSKSATRHKSFGMKMTGERISLINRLYQTQTQVQVHDLVDAYGQAAGTEVVLEIPV</sequence>
<protein>
    <recommendedName>
        <fullName evidence="6">7TM diverse intracellular signalling</fullName>
    </recommendedName>
</protein>
<feature type="transmembrane region" description="Helical" evidence="1">
    <location>
        <begin position="210"/>
        <end position="229"/>
    </location>
</feature>
<evidence type="ECO:0000313" key="4">
    <source>
        <dbReference type="EMBL" id="GAA4455313.1"/>
    </source>
</evidence>
<proteinExistence type="predicted"/>
<evidence type="ECO:0000256" key="1">
    <source>
        <dbReference type="SAM" id="Phobius"/>
    </source>
</evidence>
<keyword evidence="5" id="KW-1185">Reference proteome</keyword>
<dbReference type="Pfam" id="PF07695">
    <property type="entry name" value="7TMR-DISM_7TM"/>
    <property type="match status" value="1"/>
</dbReference>
<feature type="transmembrane region" description="Helical" evidence="1">
    <location>
        <begin position="249"/>
        <end position="271"/>
    </location>
</feature>
<dbReference type="InterPro" id="IPR050640">
    <property type="entry name" value="Bact_2-comp_sensor_kinase"/>
</dbReference>
<feature type="domain" description="7TM-DISM receptor extracellular" evidence="3">
    <location>
        <begin position="186"/>
        <end position="399"/>
    </location>
</feature>
<feature type="transmembrane region" description="Helical" evidence="1">
    <location>
        <begin position="278"/>
        <end position="298"/>
    </location>
</feature>
<gene>
    <name evidence="4" type="ORF">GCM10023189_23050</name>
</gene>